<feature type="region of interest" description="Disordered" evidence="1">
    <location>
        <begin position="51"/>
        <end position="93"/>
    </location>
</feature>
<dbReference type="EMBL" id="CP014136">
    <property type="protein sequence ID" value="ATA19308.1"/>
    <property type="molecule type" value="Genomic_DNA"/>
</dbReference>
<keyword evidence="3" id="KW-1185">Reference proteome</keyword>
<proteinExistence type="predicted"/>
<dbReference type="AlphaFoldDB" id="A0A250AZ97"/>
<name>A0A250AZ97_9GAMM</name>
<sequence>MLKLIGTAWRTYYFPRLISQTIFPNSLPFAQFPRNMGTFTAKWEYYQQATEDERRKKMNGNNKKAGSNGKGMPNRQKSWTAPRLNNETLFRNQ</sequence>
<protein>
    <submittedName>
        <fullName evidence="2">Uncharacterized protein</fullName>
    </submittedName>
</protein>
<evidence type="ECO:0000256" key="1">
    <source>
        <dbReference type="SAM" id="MobiDB-lite"/>
    </source>
</evidence>
<feature type="compositionally biased region" description="Low complexity" evidence="1">
    <location>
        <begin position="59"/>
        <end position="71"/>
    </location>
</feature>
<evidence type="ECO:0000313" key="3">
    <source>
        <dbReference type="Proteomes" id="UP000217182"/>
    </source>
</evidence>
<dbReference type="KEGG" id="gqu:AWC35_08140"/>
<dbReference type="Proteomes" id="UP000217182">
    <property type="component" value="Chromosome"/>
</dbReference>
<feature type="compositionally biased region" description="Polar residues" evidence="1">
    <location>
        <begin position="75"/>
        <end position="93"/>
    </location>
</feature>
<evidence type="ECO:0000313" key="2">
    <source>
        <dbReference type="EMBL" id="ATA19308.1"/>
    </source>
</evidence>
<organism evidence="2 3">
    <name type="scientific">Gibbsiella quercinecans</name>
    <dbReference type="NCBI Taxonomy" id="929813"/>
    <lineage>
        <taxon>Bacteria</taxon>
        <taxon>Pseudomonadati</taxon>
        <taxon>Pseudomonadota</taxon>
        <taxon>Gammaproteobacteria</taxon>
        <taxon>Enterobacterales</taxon>
        <taxon>Yersiniaceae</taxon>
        <taxon>Gibbsiella</taxon>
    </lineage>
</organism>
<reference evidence="2 3" key="1">
    <citation type="submission" date="2016-01" db="EMBL/GenBank/DDBJ databases">
        <authorList>
            <person name="Oliw E.H."/>
        </authorList>
    </citation>
    <scope>NUCLEOTIDE SEQUENCE [LARGE SCALE GENOMIC DNA]</scope>
    <source>
        <strain evidence="2 3">FRB97</strain>
    </source>
</reference>
<gene>
    <name evidence="2" type="ORF">AWC35_08140</name>
</gene>
<accession>A0A250AZ97</accession>